<evidence type="ECO:0000313" key="1">
    <source>
        <dbReference type="EMBL" id="KAF2159489.1"/>
    </source>
</evidence>
<accession>A0A6A6C0Z8</accession>
<dbReference type="RefSeq" id="XP_033660378.1">
    <property type="nucleotide sequence ID" value="XM_033810830.1"/>
</dbReference>
<dbReference type="OrthoDB" id="3787959at2759"/>
<dbReference type="AlphaFoldDB" id="A0A6A6C0Z8"/>
<dbReference type="EMBL" id="ML993637">
    <property type="protein sequence ID" value="KAF2159489.1"/>
    <property type="molecule type" value="Genomic_DNA"/>
</dbReference>
<feature type="non-terminal residue" evidence="1">
    <location>
        <position position="1"/>
    </location>
</feature>
<organism evidence="1 2">
    <name type="scientific">Zasmidium cellare ATCC 36951</name>
    <dbReference type="NCBI Taxonomy" id="1080233"/>
    <lineage>
        <taxon>Eukaryota</taxon>
        <taxon>Fungi</taxon>
        <taxon>Dikarya</taxon>
        <taxon>Ascomycota</taxon>
        <taxon>Pezizomycotina</taxon>
        <taxon>Dothideomycetes</taxon>
        <taxon>Dothideomycetidae</taxon>
        <taxon>Mycosphaerellales</taxon>
        <taxon>Mycosphaerellaceae</taxon>
        <taxon>Zasmidium</taxon>
    </lineage>
</organism>
<sequence>ELLTLAKVVFYNEVGLRLGDKTSLERYIRNITGIPVKALRSRLLLSFSIIERFSRTTTKLENKIYLIIGIYRVLIVPIYSEGRDTIRTRLRRTIENNLKSKVYRY</sequence>
<proteinExistence type="predicted"/>
<name>A0A6A6C0Z8_ZASCE</name>
<dbReference type="GeneID" id="54564102"/>
<reference evidence="1" key="1">
    <citation type="journal article" date="2020" name="Stud. Mycol.">
        <title>101 Dothideomycetes genomes: a test case for predicting lifestyles and emergence of pathogens.</title>
        <authorList>
            <person name="Haridas S."/>
            <person name="Albert R."/>
            <person name="Binder M."/>
            <person name="Bloem J."/>
            <person name="Labutti K."/>
            <person name="Salamov A."/>
            <person name="Andreopoulos B."/>
            <person name="Baker S."/>
            <person name="Barry K."/>
            <person name="Bills G."/>
            <person name="Bluhm B."/>
            <person name="Cannon C."/>
            <person name="Castanera R."/>
            <person name="Culley D."/>
            <person name="Daum C."/>
            <person name="Ezra D."/>
            <person name="Gonzalez J."/>
            <person name="Henrissat B."/>
            <person name="Kuo A."/>
            <person name="Liang C."/>
            <person name="Lipzen A."/>
            <person name="Lutzoni F."/>
            <person name="Magnuson J."/>
            <person name="Mondo S."/>
            <person name="Nolan M."/>
            <person name="Ohm R."/>
            <person name="Pangilinan J."/>
            <person name="Park H.-J."/>
            <person name="Ramirez L."/>
            <person name="Alfaro M."/>
            <person name="Sun H."/>
            <person name="Tritt A."/>
            <person name="Yoshinaga Y."/>
            <person name="Zwiers L.-H."/>
            <person name="Turgeon B."/>
            <person name="Goodwin S."/>
            <person name="Spatafora J."/>
            <person name="Crous P."/>
            <person name="Grigoriev I."/>
        </authorList>
    </citation>
    <scope>NUCLEOTIDE SEQUENCE</scope>
    <source>
        <strain evidence="1">ATCC 36951</strain>
    </source>
</reference>
<keyword evidence="2" id="KW-1185">Reference proteome</keyword>
<dbReference type="PANTHER" id="PTHR10622:SF13">
    <property type="entry name" value="NACHT DOMAIN-CONTAINING PROTEIN"/>
    <property type="match status" value="1"/>
</dbReference>
<evidence type="ECO:0000313" key="2">
    <source>
        <dbReference type="Proteomes" id="UP000799537"/>
    </source>
</evidence>
<dbReference type="Proteomes" id="UP000799537">
    <property type="component" value="Unassembled WGS sequence"/>
</dbReference>
<gene>
    <name evidence="1" type="ORF">M409DRAFT_37924</name>
</gene>
<protein>
    <submittedName>
        <fullName evidence="1">Uncharacterized protein</fullName>
    </submittedName>
</protein>
<dbReference type="PANTHER" id="PTHR10622">
    <property type="entry name" value="HET DOMAIN-CONTAINING PROTEIN"/>
    <property type="match status" value="1"/>
</dbReference>